<dbReference type="PRINTS" id="PR00035">
    <property type="entry name" value="HTHGNTR"/>
</dbReference>
<dbReference type="Pfam" id="PF07729">
    <property type="entry name" value="FCD"/>
    <property type="match status" value="1"/>
</dbReference>
<accession>D3F4P6</accession>
<dbReference type="SMART" id="SM00895">
    <property type="entry name" value="FCD"/>
    <property type="match status" value="1"/>
</dbReference>
<evidence type="ECO:0000256" key="1">
    <source>
        <dbReference type="ARBA" id="ARBA00023015"/>
    </source>
</evidence>
<keyword evidence="3" id="KW-0804">Transcription</keyword>
<dbReference type="InterPro" id="IPR008920">
    <property type="entry name" value="TF_FadR/GntR_C"/>
</dbReference>
<dbReference type="PANTHER" id="PTHR43537:SF41">
    <property type="entry name" value="TRANSCRIPTIONAL REGULATORY PROTEIN"/>
    <property type="match status" value="1"/>
</dbReference>
<name>D3F4P6_CONWI</name>
<protein>
    <submittedName>
        <fullName evidence="5">Transcriptional regulator, GntR family</fullName>
    </submittedName>
</protein>
<dbReference type="PROSITE" id="PS50949">
    <property type="entry name" value="HTH_GNTR"/>
    <property type="match status" value="1"/>
</dbReference>
<organism evidence="5 6">
    <name type="scientific">Conexibacter woesei (strain DSM 14684 / CCUG 47730 / CIP 108061 / JCM 11494 / NBRC 100937 / ID131577)</name>
    <dbReference type="NCBI Taxonomy" id="469383"/>
    <lineage>
        <taxon>Bacteria</taxon>
        <taxon>Bacillati</taxon>
        <taxon>Actinomycetota</taxon>
        <taxon>Thermoleophilia</taxon>
        <taxon>Solirubrobacterales</taxon>
        <taxon>Conexibacteraceae</taxon>
        <taxon>Conexibacter</taxon>
    </lineage>
</organism>
<dbReference type="HOGENOM" id="CLU_017584_5_1_11"/>
<evidence type="ECO:0000256" key="2">
    <source>
        <dbReference type="ARBA" id="ARBA00023125"/>
    </source>
</evidence>
<sequence>MATAKSPEDHAFRSIVDRHERQFRTVGDMVYEVLRESIQTGIFAPGERLRQDQLAEQLGVSRIPVRSALMQLETEGLIKVHPYRGATVAELSVDEMRENYEIRGVLEALALRKAAAAMTKKRMTALRKLADELNAVSDGEDFLRLRMAFYHELYDGDRHPQLVALIEKLRNDAGRYWLQRHVDYVSRPGERDHGKILDFLAADDVEGAVAWQQEHLQRVGARLTDLMTRAGARADG</sequence>
<dbReference type="Gene3D" id="1.20.120.530">
    <property type="entry name" value="GntR ligand-binding domain-like"/>
    <property type="match status" value="1"/>
</dbReference>
<dbReference type="CDD" id="cd07377">
    <property type="entry name" value="WHTH_GntR"/>
    <property type="match status" value="1"/>
</dbReference>
<evidence type="ECO:0000259" key="4">
    <source>
        <dbReference type="PROSITE" id="PS50949"/>
    </source>
</evidence>
<dbReference type="SUPFAM" id="SSF46785">
    <property type="entry name" value="Winged helix' DNA-binding domain"/>
    <property type="match status" value="1"/>
</dbReference>
<dbReference type="PANTHER" id="PTHR43537">
    <property type="entry name" value="TRANSCRIPTIONAL REGULATOR, GNTR FAMILY"/>
    <property type="match status" value="1"/>
</dbReference>
<evidence type="ECO:0000256" key="3">
    <source>
        <dbReference type="ARBA" id="ARBA00023163"/>
    </source>
</evidence>
<evidence type="ECO:0000313" key="5">
    <source>
        <dbReference type="EMBL" id="ADB52503.1"/>
    </source>
</evidence>
<reference evidence="5 6" key="1">
    <citation type="journal article" date="2010" name="Stand. Genomic Sci.">
        <title>Complete genome sequence of Conexibacter woesei type strain (ID131577).</title>
        <authorList>
            <person name="Pukall R."/>
            <person name="Lapidus A."/>
            <person name="Glavina Del Rio T."/>
            <person name="Copeland A."/>
            <person name="Tice H."/>
            <person name="Cheng J.-F."/>
            <person name="Lucas S."/>
            <person name="Chen F."/>
            <person name="Nolan M."/>
            <person name="Bruce D."/>
            <person name="Goodwin L."/>
            <person name="Pitluck S."/>
            <person name="Mavromatis K."/>
            <person name="Ivanova N."/>
            <person name="Ovchinnikova G."/>
            <person name="Pati A."/>
            <person name="Chen A."/>
            <person name="Palaniappan K."/>
            <person name="Land M."/>
            <person name="Hauser L."/>
            <person name="Chang Y.-J."/>
            <person name="Jeffries C.D."/>
            <person name="Chain P."/>
            <person name="Meincke L."/>
            <person name="Sims D."/>
            <person name="Brettin T."/>
            <person name="Detter J.C."/>
            <person name="Rohde M."/>
            <person name="Goeker M."/>
            <person name="Bristow J."/>
            <person name="Eisen J.A."/>
            <person name="Markowitz V."/>
            <person name="Kyrpides N.C."/>
            <person name="Klenk H.-P."/>
            <person name="Hugenholtz P."/>
        </authorList>
    </citation>
    <scope>NUCLEOTIDE SEQUENCE [LARGE SCALE GENOMIC DNA]</scope>
    <source>
        <strain evidence="6">DSM 14684 / CIP 108061 / JCM 11494 / NBRC 100937 / ID131577</strain>
    </source>
</reference>
<dbReference type="eggNOG" id="COG1802">
    <property type="taxonomic scope" value="Bacteria"/>
</dbReference>
<proteinExistence type="predicted"/>
<feature type="domain" description="HTH gntR-type" evidence="4">
    <location>
        <begin position="24"/>
        <end position="91"/>
    </location>
</feature>
<dbReference type="OrthoDB" id="8680240at2"/>
<reference evidence="6" key="2">
    <citation type="submission" date="2010-01" db="EMBL/GenBank/DDBJ databases">
        <title>The complete genome of Conexibacter woesei DSM 14684.</title>
        <authorList>
            <consortium name="US DOE Joint Genome Institute (JGI-PGF)"/>
            <person name="Lucas S."/>
            <person name="Copeland A."/>
            <person name="Lapidus A."/>
            <person name="Glavina del Rio T."/>
            <person name="Dalin E."/>
            <person name="Tice H."/>
            <person name="Bruce D."/>
            <person name="Goodwin L."/>
            <person name="Pitluck S."/>
            <person name="Kyrpides N."/>
            <person name="Mavromatis K."/>
            <person name="Ivanova N."/>
            <person name="Mikhailova N."/>
            <person name="Chertkov O."/>
            <person name="Brettin T."/>
            <person name="Detter J.C."/>
            <person name="Han C."/>
            <person name="Larimer F."/>
            <person name="Land M."/>
            <person name="Hauser L."/>
            <person name="Markowitz V."/>
            <person name="Cheng J.-F."/>
            <person name="Hugenholtz P."/>
            <person name="Woyke T."/>
            <person name="Wu D."/>
            <person name="Pukall R."/>
            <person name="Steenblock K."/>
            <person name="Schneider S."/>
            <person name="Klenk H.-P."/>
            <person name="Eisen J.A."/>
        </authorList>
    </citation>
    <scope>NUCLEOTIDE SEQUENCE [LARGE SCALE GENOMIC DNA]</scope>
    <source>
        <strain evidence="6">DSM 14684 / CIP 108061 / JCM 11494 / NBRC 100937 / ID131577</strain>
    </source>
</reference>
<dbReference type="InterPro" id="IPR000524">
    <property type="entry name" value="Tscrpt_reg_HTH_GntR"/>
</dbReference>
<keyword evidence="1" id="KW-0805">Transcription regulation</keyword>
<dbReference type="InterPro" id="IPR011711">
    <property type="entry name" value="GntR_C"/>
</dbReference>
<dbReference type="AlphaFoldDB" id="D3F4P6"/>
<dbReference type="Proteomes" id="UP000008229">
    <property type="component" value="Chromosome"/>
</dbReference>
<keyword evidence="2" id="KW-0238">DNA-binding</keyword>
<dbReference type="InterPro" id="IPR036390">
    <property type="entry name" value="WH_DNA-bd_sf"/>
</dbReference>
<dbReference type="KEGG" id="cwo:Cwoe_4088"/>
<dbReference type="InterPro" id="IPR036388">
    <property type="entry name" value="WH-like_DNA-bd_sf"/>
</dbReference>
<keyword evidence="6" id="KW-1185">Reference proteome</keyword>
<dbReference type="EMBL" id="CP001854">
    <property type="protein sequence ID" value="ADB52503.1"/>
    <property type="molecule type" value="Genomic_DNA"/>
</dbReference>
<dbReference type="RefSeq" id="WP_012935554.1">
    <property type="nucleotide sequence ID" value="NC_013739.1"/>
</dbReference>
<dbReference type="STRING" id="469383.Cwoe_4088"/>
<dbReference type="GO" id="GO:0003700">
    <property type="term" value="F:DNA-binding transcription factor activity"/>
    <property type="evidence" value="ECO:0007669"/>
    <property type="project" value="InterPro"/>
</dbReference>
<dbReference type="GO" id="GO:0003677">
    <property type="term" value="F:DNA binding"/>
    <property type="evidence" value="ECO:0007669"/>
    <property type="project" value="UniProtKB-KW"/>
</dbReference>
<dbReference type="SMART" id="SM00345">
    <property type="entry name" value="HTH_GNTR"/>
    <property type="match status" value="1"/>
</dbReference>
<gene>
    <name evidence="5" type="ordered locus">Cwoe_4088</name>
</gene>
<dbReference type="SUPFAM" id="SSF48008">
    <property type="entry name" value="GntR ligand-binding domain-like"/>
    <property type="match status" value="1"/>
</dbReference>
<dbReference type="Gene3D" id="1.10.10.10">
    <property type="entry name" value="Winged helix-like DNA-binding domain superfamily/Winged helix DNA-binding domain"/>
    <property type="match status" value="1"/>
</dbReference>
<dbReference type="Pfam" id="PF00392">
    <property type="entry name" value="GntR"/>
    <property type="match status" value="1"/>
</dbReference>
<evidence type="ECO:0000313" key="6">
    <source>
        <dbReference type="Proteomes" id="UP000008229"/>
    </source>
</evidence>